<dbReference type="KEGG" id="chih:GWR21_25230"/>
<dbReference type="InterPro" id="IPR000254">
    <property type="entry name" value="CBD"/>
</dbReference>
<dbReference type="AlphaFoldDB" id="A0A6B9ZK58"/>
<evidence type="ECO:0000259" key="2">
    <source>
        <dbReference type="PROSITE" id="PS51164"/>
    </source>
</evidence>
<dbReference type="EMBL" id="CP048113">
    <property type="protein sequence ID" value="QHS62762.1"/>
    <property type="molecule type" value="Genomic_DNA"/>
</dbReference>
<dbReference type="SUPFAM" id="SSF57180">
    <property type="entry name" value="Cellulose-binding domain"/>
    <property type="match status" value="1"/>
</dbReference>
<reference evidence="3 4" key="1">
    <citation type="submission" date="2020-01" db="EMBL/GenBank/DDBJ databases">
        <title>Complete genome sequence of Chitinophaga sp. H33E-04 isolated from quinoa roots.</title>
        <authorList>
            <person name="Weon H.-Y."/>
            <person name="Lee S.A."/>
        </authorList>
    </citation>
    <scope>NUCLEOTIDE SEQUENCE [LARGE SCALE GENOMIC DNA]</scope>
    <source>
        <strain evidence="3 4">H33E-04</strain>
    </source>
</reference>
<feature type="domain" description="CBM1" evidence="2">
    <location>
        <begin position="6"/>
        <end position="42"/>
    </location>
</feature>
<keyword evidence="1" id="KW-0732">Signal</keyword>
<dbReference type="SMART" id="SM00236">
    <property type="entry name" value="fCBD"/>
    <property type="match status" value="1"/>
</dbReference>
<keyword evidence="4" id="KW-1185">Reference proteome</keyword>
<protein>
    <recommendedName>
        <fullName evidence="2">CBM1 domain-containing protein</fullName>
    </recommendedName>
</protein>
<dbReference type="GO" id="GO:0005975">
    <property type="term" value="P:carbohydrate metabolic process"/>
    <property type="evidence" value="ECO:0007669"/>
    <property type="project" value="InterPro"/>
</dbReference>
<dbReference type="PROSITE" id="PS00562">
    <property type="entry name" value="CBM1_1"/>
    <property type="match status" value="1"/>
</dbReference>
<organism evidence="3 4">
    <name type="scientific">Chitinophaga agri</name>
    <dbReference type="NCBI Taxonomy" id="2703787"/>
    <lineage>
        <taxon>Bacteria</taxon>
        <taxon>Pseudomonadati</taxon>
        <taxon>Bacteroidota</taxon>
        <taxon>Chitinophagia</taxon>
        <taxon>Chitinophagales</taxon>
        <taxon>Chitinophagaceae</taxon>
        <taxon>Chitinophaga</taxon>
    </lineage>
</organism>
<name>A0A6B9ZK58_9BACT</name>
<dbReference type="PROSITE" id="PS51164">
    <property type="entry name" value="CBM1_2"/>
    <property type="match status" value="1"/>
</dbReference>
<evidence type="ECO:0000313" key="4">
    <source>
        <dbReference type="Proteomes" id="UP000476411"/>
    </source>
</evidence>
<accession>A0A6B9ZK58</accession>
<dbReference type="InterPro" id="IPR035971">
    <property type="entry name" value="CBD_sf"/>
</dbReference>
<dbReference type="GO" id="GO:0005576">
    <property type="term" value="C:extracellular region"/>
    <property type="evidence" value="ECO:0007669"/>
    <property type="project" value="InterPro"/>
</dbReference>
<gene>
    <name evidence="3" type="ORF">GWR21_25230</name>
</gene>
<sequence length="114" mass="11105">MTSSIAQSPLWGQCGGEGWTGTTFCVSGATCNFVNQFYSQCVPGDGGGDGSGCPSRCSGGGCGSTSCTITAPTIPGVGGGGASKSVTAGSGYFACCYSTGVTLYAKAYPNSCCN</sequence>
<evidence type="ECO:0000313" key="3">
    <source>
        <dbReference type="EMBL" id="QHS62762.1"/>
    </source>
</evidence>
<dbReference type="Pfam" id="PF00734">
    <property type="entry name" value="CBM_1"/>
    <property type="match status" value="1"/>
</dbReference>
<dbReference type="Proteomes" id="UP000476411">
    <property type="component" value="Chromosome"/>
</dbReference>
<evidence type="ECO:0000256" key="1">
    <source>
        <dbReference type="ARBA" id="ARBA00022729"/>
    </source>
</evidence>
<dbReference type="GO" id="GO:0030248">
    <property type="term" value="F:cellulose binding"/>
    <property type="evidence" value="ECO:0007669"/>
    <property type="project" value="InterPro"/>
</dbReference>
<proteinExistence type="predicted"/>